<dbReference type="Gene3D" id="3.60.20.10">
    <property type="entry name" value="Glutamine Phosphoribosylpyrophosphate, subunit 1, domain 1"/>
    <property type="match status" value="1"/>
</dbReference>
<dbReference type="PANTHER" id="PTHR43284:SF1">
    <property type="entry name" value="ASPARAGINE SYNTHETASE"/>
    <property type="match status" value="1"/>
</dbReference>
<dbReference type="PANTHER" id="PTHR43284">
    <property type="entry name" value="ASPARAGINE SYNTHETASE (GLUTAMINE-HYDROLYZING)"/>
    <property type="match status" value="1"/>
</dbReference>
<evidence type="ECO:0000256" key="7">
    <source>
        <dbReference type="ARBA" id="ARBA00022962"/>
    </source>
</evidence>
<reference evidence="10 11" key="1">
    <citation type="journal article" date="2019" name="Int. J. Syst. Evol. Microbiol.">
        <title>The Global Catalogue of Microorganisms (GCM) 10K type strain sequencing project: providing services to taxonomists for standard genome sequencing and annotation.</title>
        <authorList>
            <consortium name="The Broad Institute Genomics Platform"/>
            <consortium name="The Broad Institute Genome Sequencing Center for Infectious Disease"/>
            <person name="Wu L."/>
            <person name="Ma J."/>
        </authorList>
    </citation>
    <scope>NUCLEOTIDE SEQUENCE [LARGE SCALE GENOMIC DNA]</scope>
    <source>
        <strain evidence="10 11">JCM 14718</strain>
    </source>
</reference>
<keyword evidence="5" id="KW-0067">ATP-binding</keyword>
<keyword evidence="7" id="KW-0315">Glutamine amidotransferase</keyword>
<evidence type="ECO:0000256" key="5">
    <source>
        <dbReference type="ARBA" id="ARBA00022840"/>
    </source>
</evidence>
<dbReference type="SUPFAM" id="SSF52402">
    <property type="entry name" value="Adenine nucleotide alpha hydrolases-like"/>
    <property type="match status" value="1"/>
</dbReference>
<dbReference type="InterPro" id="IPR006426">
    <property type="entry name" value="Asn_synth_AEB"/>
</dbReference>
<name>A0ABN2FTD5_9ACTN</name>
<proteinExistence type="inferred from homology"/>
<dbReference type="InterPro" id="IPR051786">
    <property type="entry name" value="ASN_synthetase/amidase"/>
</dbReference>
<evidence type="ECO:0000256" key="1">
    <source>
        <dbReference type="ARBA" id="ARBA00005187"/>
    </source>
</evidence>
<evidence type="ECO:0000256" key="6">
    <source>
        <dbReference type="ARBA" id="ARBA00022888"/>
    </source>
</evidence>
<comment type="caution">
    <text evidence="10">The sequence shown here is derived from an EMBL/GenBank/DDBJ whole genome shotgun (WGS) entry which is preliminary data.</text>
</comment>
<evidence type="ECO:0000259" key="9">
    <source>
        <dbReference type="PROSITE" id="PS51278"/>
    </source>
</evidence>
<dbReference type="SUPFAM" id="SSF56235">
    <property type="entry name" value="N-terminal nucleophile aminohydrolases (Ntn hydrolases)"/>
    <property type="match status" value="1"/>
</dbReference>
<gene>
    <name evidence="10" type="primary">asnB_1</name>
    <name evidence="10" type="ORF">GCM10009765_04450</name>
</gene>
<dbReference type="PROSITE" id="PS51278">
    <property type="entry name" value="GATASE_TYPE_2"/>
    <property type="match status" value="1"/>
</dbReference>
<dbReference type="Gene3D" id="3.40.50.620">
    <property type="entry name" value="HUPs"/>
    <property type="match status" value="1"/>
</dbReference>
<feature type="domain" description="Glutamine amidotransferase type-2" evidence="9">
    <location>
        <begin position="2"/>
        <end position="215"/>
    </location>
</feature>
<dbReference type="InterPro" id="IPR017932">
    <property type="entry name" value="GATase_2_dom"/>
</dbReference>
<keyword evidence="4" id="KW-0547">Nucleotide-binding</keyword>
<comment type="similarity">
    <text evidence="2">Belongs to the asparagine synthetase family.</text>
</comment>
<dbReference type="InterPro" id="IPR029055">
    <property type="entry name" value="Ntn_hydrolases_N"/>
</dbReference>
<dbReference type="EMBL" id="BAAANY010000001">
    <property type="protein sequence ID" value="GAA1658106.1"/>
    <property type="molecule type" value="Genomic_DNA"/>
</dbReference>
<sequence>MCGIAGWVDWERDLTQERTTIETMTDTLVPRGPDAGGVWLSPQATLGHRRLAVIDLAGGVQPMRAARHGQQPCVLTFSGEIYNFRELRAELRQLGHDFRTSSDTEVLLHCYLEWGEKCVPKLNGMFAFGIWDPNRQGLLLVRDRLGVKPLFYFPYATGAVFGSELKTVLAHPLASPAVGLEGFAEILCFTQTPGVPIFRDIRPLRSGHYAWIDRQGCHEQRYWALESAPHPDDLPTSVGTVRGLLDDIVRRQLIADVPVATLLSGGLDSSAVTALATEVLREQERGTLATYSIDFEGNQDNFAPTAIRPEQDTPFARLVTQHVGSDHTELLLRTDDVIKARPEVLRARDLPGFADINAAQYLLFREVKGHSTVALSGESADEIFGGYPWFFDPRMRDAPTFPWAASLAAFEPLLDPGLWQALRPREYVADRYSQAIAEVPRLAGEAPADARVREMFYLNLTRWLSMLLEFKDRMSMRVGLEVRVPFCDHRLVEYVWNTPWAFKAADGRIKGLLRDAVADLLPAAVLNRKKTSFPVSQNPAYEQALREEMRAELADPQSALRPLVRPAAVLDLVAGEQQEQAMWRSADTLSFLLQVAEWLRVYNVRIE</sequence>
<dbReference type="Pfam" id="PF00733">
    <property type="entry name" value="Asn_synthase"/>
    <property type="match status" value="1"/>
</dbReference>
<dbReference type="NCBIfam" id="TIGR01536">
    <property type="entry name" value="asn_synth_AEB"/>
    <property type="match status" value="1"/>
</dbReference>
<organism evidence="10 11">
    <name type="scientific">Fodinicola feengrottensis</name>
    <dbReference type="NCBI Taxonomy" id="435914"/>
    <lineage>
        <taxon>Bacteria</taxon>
        <taxon>Bacillati</taxon>
        <taxon>Actinomycetota</taxon>
        <taxon>Actinomycetes</taxon>
        <taxon>Mycobacteriales</taxon>
        <taxon>Fodinicola</taxon>
    </lineage>
</organism>
<evidence type="ECO:0000256" key="2">
    <source>
        <dbReference type="ARBA" id="ARBA00005752"/>
    </source>
</evidence>
<dbReference type="RefSeq" id="WP_344306596.1">
    <property type="nucleotide sequence ID" value="NZ_BAAANY010000001.1"/>
</dbReference>
<evidence type="ECO:0000256" key="3">
    <source>
        <dbReference type="ARBA" id="ARBA00012737"/>
    </source>
</evidence>
<evidence type="ECO:0000256" key="4">
    <source>
        <dbReference type="ARBA" id="ARBA00022741"/>
    </source>
</evidence>
<dbReference type="CDD" id="cd00712">
    <property type="entry name" value="AsnB"/>
    <property type="match status" value="1"/>
</dbReference>
<dbReference type="Proteomes" id="UP001500618">
    <property type="component" value="Unassembled WGS sequence"/>
</dbReference>
<keyword evidence="6" id="KW-0028">Amino-acid biosynthesis</keyword>
<evidence type="ECO:0000313" key="11">
    <source>
        <dbReference type="Proteomes" id="UP001500618"/>
    </source>
</evidence>
<comment type="pathway">
    <text evidence="1">Amino-acid biosynthesis; L-asparagine biosynthesis; L-asparagine from L-aspartate (L-Gln route): step 1/1.</text>
</comment>
<keyword evidence="6" id="KW-0061">Asparagine biosynthesis</keyword>
<keyword evidence="11" id="KW-1185">Reference proteome</keyword>
<dbReference type="InterPro" id="IPR014729">
    <property type="entry name" value="Rossmann-like_a/b/a_fold"/>
</dbReference>
<dbReference type="InterPro" id="IPR001962">
    <property type="entry name" value="Asn_synthase"/>
</dbReference>
<dbReference type="CDD" id="cd01991">
    <property type="entry name" value="Asn_synthase_B_C"/>
    <property type="match status" value="1"/>
</dbReference>
<dbReference type="InterPro" id="IPR033738">
    <property type="entry name" value="AsnB_N"/>
</dbReference>
<dbReference type="PIRSF" id="PIRSF001589">
    <property type="entry name" value="Asn_synthetase_glu-h"/>
    <property type="match status" value="1"/>
</dbReference>
<comment type="catalytic activity">
    <reaction evidence="8">
        <text>L-aspartate + L-glutamine + ATP + H2O = L-asparagine + L-glutamate + AMP + diphosphate + H(+)</text>
        <dbReference type="Rhea" id="RHEA:12228"/>
        <dbReference type="ChEBI" id="CHEBI:15377"/>
        <dbReference type="ChEBI" id="CHEBI:15378"/>
        <dbReference type="ChEBI" id="CHEBI:29985"/>
        <dbReference type="ChEBI" id="CHEBI:29991"/>
        <dbReference type="ChEBI" id="CHEBI:30616"/>
        <dbReference type="ChEBI" id="CHEBI:33019"/>
        <dbReference type="ChEBI" id="CHEBI:58048"/>
        <dbReference type="ChEBI" id="CHEBI:58359"/>
        <dbReference type="ChEBI" id="CHEBI:456215"/>
        <dbReference type="EC" id="6.3.5.4"/>
    </reaction>
</comment>
<dbReference type="Pfam" id="PF13537">
    <property type="entry name" value="GATase_7"/>
    <property type="match status" value="1"/>
</dbReference>
<dbReference type="EC" id="6.3.5.4" evidence="3"/>
<accession>A0ABN2FTD5</accession>
<evidence type="ECO:0000313" key="10">
    <source>
        <dbReference type="EMBL" id="GAA1658106.1"/>
    </source>
</evidence>
<evidence type="ECO:0000256" key="8">
    <source>
        <dbReference type="ARBA" id="ARBA00048741"/>
    </source>
</evidence>
<protein>
    <recommendedName>
        <fullName evidence="3">asparagine synthase (glutamine-hydrolyzing)</fullName>
        <ecNumber evidence="3">6.3.5.4</ecNumber>
    </recommendedName>
</protein>